<feature type="domain" description="Phospholipid/glycerol acyltransferase" evidence="4">
    <location>
        <begin position="29"/>
        <end position="138"/>
    </location>
</feature>
<evidence type="ECO:0000313" key="5">
    <source>
        <dbReference type="EMBL" id="MCJ2381758.1"/>
    </source>
</evidence>
<gene>
    <name evidence="5" type="ORF">MUN53_14285</name>
</gene>
<dbReference type="GO" id="GO:0016746">
    <property type="term" value="F:acyltransferase activity"/>
    <property type="evidence" value="ECO:0007669"/>
    <property type="project" value="UniProtKB-KW"/>
</dbReference>
<evidence type="ECO:0000256" key="2">
    <source>
        <dbReference type="ARBA" id="ARBA00022679"/>
    </source>
</evidence>
<dbReference type="SUPFAM" id="SSF69593">
    <property type="entry name" value="Glycerol-3-phosphate (1)-acyltransferase"/>
    <property type="match status" value="1"/>
</dbReference>
<protein>
    <submittedName>
        <fullName evidence="5">1-acyl-sn-glycerol-3-phosphate acyltransferase</fullName>
    </submittedName>
</protein>
<dbReference type="PANTHER" id="PTHR10434">
    <property type="entry name" value="1-ACYL-SN-GLYCEROL-3-PHOSPHATE ACYLTRANSFERASE"/>
    <property type="match status" value="1"/>
</dbReference>
<dbReference type="PANTHER" id="PTHR10434:SF9">
    <property type="entry name" value="PHOSPHOLIPID_GLYCEROL ACYLTRANSFERASE DOMAIN-CONTAINING PROTEIN"/>
    <property type="match status" value="1"/>
</dbReference>
<evidence type="ECO:0000259" key="4">
    <source>
        <dbReference type="SMART" id="SM00563"/>
    </source>
</evidence>
<sequence length="181" mass="20709">MMQVICRALLRWFGWKLGPHNGVELPKCVICVAPHTSNWDFVIGKLFYTSIGLTAGFLMKKDWFFFPLNLIFKSMGGIPVNRDKRTSLTDQVVEMFQTHDRFQVAITPEGTRKRVDEWKKGFYYIALKAQVPILIGYMDYGKKEVGIKEIFYPTGNADQDLAAIREKYKGVTACHPECFGG</sequence>
<dbReference type="SMART" id="SM00563">
    <property type="entry name" value="PlsC"/>
    <property type="match status" value="1"/>
</dbReference>
<dbReference type="InterPro" id="IPR002123">
    <property type="entry name" value="Plipid/glycerol_acylTrfase"/>
</dbReference>
<keyword evidence="6" id="KW-1185">Reference proteome</keyword>
<name>A0ABT0C416_9BACT</name>
<dbReference type="EMBL" id="JAKZMM010000042">
    <property type="protein sequence ID" value="MCJ2381758.1"/>
    <property type="molecule type" value="Genomic_DNA"/>
</dbReference>
<evidence type="ECO:0000313" key="6">
    <source>
        <dbReference type="Proteomes" id="UP001165444"/>
    </source>
</evidence>
<comment type="caution">
    <text evidence="5">The sequence shown here is derived from an EMBL/GenBank/DDBJ whole genome shotgun (WGS) entry which is preliminary data.</text>
</comment>
<evidence type="ECO:0000256" key="1">
    <source>
        <dbReference type="ARBA" id="ARBA00005189"/>
    </source>
</evidence>
<proteinExistence type="predicted"/>
<keyword evidence="3 5" id="KW-0012">Acyltransferase</keyword>
<comment type="pathway">
    <text evidence="1">Lipid metabolism.</text>
</comment>
<dbReference type="Proteomes" id="UP001165444">
    <property type="component" value="Unassembled WGS sequence"/>
</dbReference>
<organism evidence="5 6">
    <name type="scientific">Parabacteroides faecalis</name>
    <dbReference type="NCBI Taxonomy" id="2924040"/>
    <lineage>
        <taxon>Bacteria</taxon>
        <taxon>Pseudomonadati</taxon>
        <taxon>Bacteroidota</taxon>
        <taxon>Bacteroidia</taxon>
        <taxon>Bacteroidales</taxon>
        <taxon>Tannerellaceae</taxon>
        <taxon>Parabacteroides</taxon>
    </lineage>
</organism>
<keyword evidence="2" id="KW-0808">Transferase</keyword>
<dbReference type="Pfam" id="PF01553">
    <property type="entry name" value="Acyltransferase"/>
    <property type="match status" value="1"/>
</dbReference>
<dbReference type="RefSeq" id="WP_243326134.1">
    <property type="nucleotide sequence ID" value="NZ_JAKZMM010000042.1"/>
</dbReference>
<reference evidence="5 6" key="1">
    <citation type="submission" date="2022-03" db="EMBL/GenBank/DDBJ databases">
        <title>Parabacteroides sp. nov. isolated from swine feces.</title>
        <authorList>
            <person name="Bak J.E."/>
        </authorList>
    </citation>
    <scope>NUCLEOTIDE SEQUENCE [LARGE SCALE GENOMIC DNA]</scope>
    <source>
        <strain evidence="5 6">AGMB00274</strain>
    </source>
</reference>
<accession>A0ABT0C416</accession>
<evidence type="ECO:0000256" key="3">
    <source>
        <dbReference type="ARBA" id="ARBA00023315"/>
    </source>
</evidence>